<name>A0A9W6KMT5_9ACTN</name>
<reference evidence="2" key="1">
    <citation type="journal article" date="2014" name="Int. J. Syst. Evol. Microbiol.">
        <title>Complete genome sequence of Corynebacterium casei LMG S-19264T (=DSM 44701T), isolated from a smear-ripened cheese.</title>
        <authorList>
            <consortium name="US DOE Joint Genome Institute (JGI-PGF)"/>
            <person name="Walter F."/>
            <person name="Albersmeier A."/>
            <person name="Kalinowski J."/>
            <person name="Ruckert C."/>
        </authorList>
    </citation>
    <scope>NUCLEOTIDE SEQUENCE</scope>
    <source>
        <strain evidence="2">VKM Ac-1321</strain>
    </source>
</reference>
<proteinExistence type="predicted"/>
<protein>
    <submittedName>
        <fullName evidence="2">Uncharacterized protein</fullName>
    </submittedName>
</protein>
<accession>A0A9W6KMT5</accession>
<evidence type="ECO:0000313" key="2">
    <source>
        <dbReference type="EMBL" id="GLL04921.1"/>
    </source>
</evidence>
<organism evidence="2 3">
    <name type="scientific">Dactylosporangium matsuzakiense</name>
    <dbReference type="NCBI Taxonomy" id="53360"/>
    <lineage>
        <taxon>Bacteria</taxon>
        <taxon>Bacillati</taxon>
        <taxon>Actinomycetota</taxon>
        <taxon>Actinomycetes</taxon>
        <taxon>Micromonosporales</taxon>
        <taxon>Micromonosporaceae</taxon>
        <taxon>Dactylosporangium</taxon>
    </lineage>
</organism>
<evidence type="ECO:0000256" key="1">
    <source>
        <dbReference type="SAM" id="MobiDB-lite"/>
    </source>
</evidence>
<dbReference type="Proteomes" id="UP001143480">
    <property type="component" value="Unassembled WGS sequence"/>
</dbReference>
<dbReference type="AlphaFoldDB" id="A0A9W6KMT5"/>
<keyword evidence="3" id="KW-1185">Reference proteome</keyword>
<comment type="caution">
    <text evidence="2">The sequence shown here is derived from an EMBL/GenBank/DDBJ whole genome shotgun (WGS) entry which is preliminary data.</text>
</comment>
<reference evidence="2" key="2">
    <citation type="submission" date="2023-01" db="EMBL/GenBank/DDBJ databases">
        <authorList>
            <person name="Sun Q."/>
            <person name="Evtushenko L."/>
        </authorList>
    </citation>
    <scope>NUCLEOTIDE SEQUENCE</scope>
    <source>
        <strain evidence="2">VKM Ac-1321</strain>
    </source>
</reference>
<dbReference type="EMBL" id="BSFP01000051">
    <property type="protein sequence ID" value="GLL04921.1"/>
    <property type="molecule type" value="Genomic_DNA"/>
</dbReference>
<gene>
    <name evidence="2" type="ORF">GCM10017581_066680</name>
</gene>
<feature type="region of interest" description="Disordered" evidence="1">
    <location>
        <begin position="1"/>
        <end position="25"/>
    </location>
</feature>
<evidence type="ECO:0000313" key="3">
    <source>
        <dbReference type="Proteomes" id="UP001143480"/>
    </source>
</evidence>
<sequence>MHAVAVRQDLSTADPGRGWPWTGAPCVRQGRLSDARAAASGVGGSSSGPAVGADGGVGARMGHAYAVTAGRGTGGNPDTERGRPCGGGVVERFGCGGWRWVCENAV</sequence>